<dbReference type="EMBL" id="LGCK01000012">
    <property type="protein sequence ID" value="KPL71022.1"/>
    <property type="molecule type" value="Genomic_DNA"/>
</dbReference>
<protein>
    <recommendedName>
        <fullName evidence="1">SGNH hydrolase-type esterase domain-containing protein</fullName>
    </recommendedName>
</protein>
<keyword evidence="3" id="KW-1185">Reference proteome</keyword>
<dbReference type="PATRIC" id="fig|229920.5.peg.2731"/>
<evidence type="ECO:0000313" key="3">
    <source>
        <dbReference type="Proteomes" id="UP000050430"/>
    </source>
</evidence>
<evidence type="ECO:0000313" key="2">
    <source>
        <dbReference type="EMBL" id="KPL71022.1"/>
    </source>
</evidence>
<evidence type="ECO:0000259" key="1">
    <source>
        <dbReference type="Pfam" id="PF13472"/>
    </source>
</evidence>
<feature type="domain" description="SGNH hydrolase-type esterase" evidence="1">
    <location>
        <begin position="7"/>
        <end position="182"/>
    </location>
</feature>
<reference evidence="2 3" key="1">
    <citation type="submission" date="2015-07" db="EMBL/GenBank/DDBJ databases">
        <title>Genome sequence of Leptolinea tardivitalis DSM 16556.</title>
        <authorList>
            <person name="Hemp J."/>
            <person name="Ward L.M."/>
            <person name="Pace L.A."/>
            <person name="Fischer W.W."/>
        </authorList>
    </citation>
    <scope>NUCLEOTIDE SEQUENCE [LARGE SCALE GENOMIC DNA]</scope>
    <source>
        <strain evidence="2 3">YMTK-2</strain>
    </source>
</reference>
<sequence length="208" mass="23157">MQKTILCYGDSNTWGCNPAGHGRFPRDVRWTGVLQKLLGDEYYVIEEGCNGRTTVWDDPVEEDKNGRKYLGPCLHSHKPIDLVILMLGTNDLKMRYSVPPSDIARSIGVLIKVVLNSESGPDDKAPRLLVVAPPRLAKLDEYAEMFAGGTEKSRNLASYYKKYTDLYNIPLLDANDIVVTSDIDGLHWEPGEHAKFAQALAKLIPGLL</sequence>
<dbReference type="InterPro" id="IPR036514">
    <property type="entry name" value="SGNH_hydro_sf"/>
</dbReference>
<dbReference type="OrthoDB" id="164654at2"/>
<gene>
    <name evidence="2" type="ORF">ADM99_12035</name>
</gene>
<comment type="caution">
    <text evidence="2">The sequence shown here is derived from an EMBL/GenBank/DDBJ whole genome shotgun (WGS) entry which is preliminary data.</text>
</comment>
<dbReference type="Pfam" id="PF13472">
    <property type="entry name" value="Lipase_GDSL_2"/>
    <property type="match status" value="1"/>
</dbReference>
<dbReference type="Proteomes" id="UP000050430">
    <property type="component" value="Unassembled WGS sequence"/>
</dbReference>
<dbReference type="SUPFAM" id="SSF52266">
    <property type="entry name" value="SGNH hydrolase"/>
    <property type="match status" value="1"/>
</dbReference>
<dbReference type="RefSeq" id="WP_062422749.1">
    <property type="nucleotide sequence ID" value="NZ_BBYA01000011.1"/>
</dbReference>
<dbReference type="AlphaFoldDB" id="A0A0P6X9E8"/>
<name>A0A0P6X9E8_9CHLR</name>
<dbReference type="InterPro" id="IPR013830">
    <property type="entry name" value="SGNH_hydro"/>
</dbReference>
<accession>A0A0P6X9E8</accession>
<dbReference type="CDD" id="cd01839">
    <property type="entry name" value="SGNH_arylesterase_like"/>
    <property type="match status" value="1"/>
</dbReference>
<dbReference type="STRING" id="229920.ADM99_12035"/>
<organism evidence="2 3">
    <name type="scientific">Leptolinea tardivitalis</name>
    <dbReference type="NCBI Taxonomy" id="229920"/>
    <lineage>
        <taxon>Bacteria</taxon>
        <taxon>Bacillati</taxon>
        <taxon>Chloroflexota</taxon>
        <taxon>Anaerolineae</taxon>
        <taxon>Anaerolineales</taxon>
        <taxon>Anaerolineaceae</taxon>
        <taxon>Leptolinea</taxon>
    </lineage>
</organism>
<proteinExistence type="predicted"/>
<dbReference type="Gene3D" id="3.40.50.1110">
    <property type="entry name" value="SGNH hydrolase"/>
    <property type="match status" value="1"/>
</dbReference>